<gene>
    <name evidence="1" type="ORF">ACERK3_16315</name>
</gene>
<accession>A0ABV4U8C2</accession>
<proteinExistence type="predicted"/>
<dbReference type="Proteomes" id="UP001575105">
    <property type="component" value="Unassembled WGS sequence"/>
</dbReference>
<dbReference type="RefSeq" id="WP_425346808.1">
    <property type="nucleotide sequence ID" value="NZ_JBGUBD010000012.1"/>
</dbReference>
<organism evidence="1 2">
    <name type="scientific">Natronomicrosphaera hydrolytica</name>
    <dbReference type="NCBI Taxonomy" id="3242702"/>
    <lineage>
        <taxon>Bacteria</taxon>
        <taxon>Pseudomonadati</taxon>
        <taxon>Planctomycetota</taxon>
        <taxon>Phycisphaerae</taxon>
        <taxon>Phycisphaerales</taxon>
        <taxon>Phycisphaeraceae</taxon>
        <taxon>Natronomicrosphaera</taxon>
    </lineage>
</organism>
<dbReference type="EMBL" id="JBGUBD010000012">
    <property type="protein sequence ID" value="MFA9479848.1"/>
    <property type="molecule type" value="Genomic_DNA"/>
</dbReference>
<sequence length="60" mass="6488">MRANDQQMVASRLMSVYLRMDAGDGEMHAECRPQGVDVRNAPAGVGLRDTCGPKTRIVVG</sequence>
<evidence type="ECO:0000313" key="2">
    <source>
        <dbReference type="Proteomes" id="UP001575105"/>
    </source>
</evidence>
<keyword evidence="2" id="KW-1185">Reference proteome</keyword>
<evidence type="ECO:0000313" key="1">
    <source>
        <dbReference type="EMBL" id="MFA9479848.1"/>
    </source>
</evidence>
<reference evidence="1 2" key="1">
    <citation type="submission" date="2024-08" db="EMBL/GenBank/DDBJ databases">
        <title>Whole-genome sequencing of halo(alkali)philic microorganisms from hypersaline lakes.</title>
        <authorList>
            <person name="Sorokin D.Y."/>
            <person name="Merkel A.Y."/>
            <person name="Messina E."/>
            <person name="Yakimov M."/>
        </authorList>
    </citation>
    <scope>NUCLEOTIDE SEQUENCE [LARGE SCALE GENOMIC DNA]</scope>
    <source>
        <strain evidence="1 2">AB-hyl4</strain>
    </source>
</reference>
<protein>
    <submittedName>
        <fullName evidence="1">Uncharacterized protein</fullName>
    </submittedName>
</protein>
<name>A0ABV4U8C2_9BACT</name>
<comment type="caution">
    <text evidence="1">The sequence shown here is derived from an EMBL/GenBank/DDBJ whole genome shotgun (WGS) entry which is preliminary data.</text>
</comment>